<accession>A0AAU9UUH9</accession>
<feature type="compositionally biased region" description="Low complexity" evidence="1">
    <location>
        <begin position="82"/>
        <end position="140"/>
    </location>
</feature>
<dbReference type="AlphaFoldDB" id="A0AAU9UUH9"/>
<proteinExistence type="predicted"/>
<dbReference type="Proteomes" id="UP001153954">
    <property type="component" value="Unassembled WGS sequence"/>
</dbReference>
<name>A0AAU9UUH9_EUPED</name>
<keyword evidence="3" id="KW-1185">Reference proteome</keyword>
<reference evidence="2" key="1">
    <citation type="submission" date="2022-03" db="EMBL/GenBank/DDBJ databases">
        <authorList>
            <person name="Tunstrom K."/>
        </authorList>
    </citation>
    <scope>NUCLEOTIDE SEQUENCE</scope>
</reference>
<evidence type="ECO:0000256" key="1">
    <source>
        <dbReference type="SAM" id="MobiDB-lite"/>
    </source>
</evidence>
<gene>
    <name evidence="2" type="ORF">EEDITHA_LOCUS16284</name>
</gene>
<sequence>MLLVPKRSKVETLELVRKLQPSSQGRGQFGGHERGPFGGHNPMNPGYQDSTHPGPGPGQGYQGPPVANVSPPPYGQPGHGMPGQNYPPGYQGYPQNYPGQGYHPGQGYPQPSYSPQGYPGHGFGPQTYPGHGYPGQGQPAPRVGEMATCAACTACLTCLFCSCCQGLMGAAMGQGMHEGEDEGPAGTANVSPPAHQDDFHD</sequence>
<evidence type="ECO:0008006" key="4">
    <source>
        <dbReference type="Google" id="ProtNLM"/>
    </source>
</evidence>
<protein>
    <recommendedName>
        <fullName evidence="4">Rhodopsin</fullName>
    </recommendedName>
</protein>
<evidence type="ECO:0000313" key="3">
    <source>
        <dbReference type="Proteomes" id="UP001153954"/>
    </source>
</evidence>
<feature type="region of interest" description="Disordered" evidence="1">
    <location>
        <begin position="18"/>
        <end position="140"/>
    </location>
</feature>
<dbReference type="EMBL" id="CAKOGL010000023">
    <property type="protein sequence ID" value="CAH2101542.1"/>
    <property type="molecule type" value="Genomic_DNA"/>
</dbReference>
<evidence type="ECO:0000313" key="2">
    <source>
        <dbReference type="EMBL" id="CAH2101542.1"/>
    </source>
</evidence>
<comment type="caution">
    <text evidence="2">The sequence shown here is derived from an EMBL/GenBank/DDBJ whole genome shotgun (WGS) entry which is preliminary data.</text>
</comment>
<organism evidence="2 3">
    <name type="scientific">Euphydryas editha</name>
    <name type="common">Edith's checkerspot</name>
    <dbReference type="NCBI Taxonomy" id="104508"/>
    <lineage>
        <taxon>Eukaryota</taxon>
        <taxon>Metazoa</taxon>
        <taxon>Ecdysozoa</taxon>
        <taxon>Arthropoda</taxon>
        <taxon>Hexapoda</taxon>
        <taxon>Insecta</taxon>
        <taxon>Pterygota</taxon>
        <taxon>Neoptera</taxon>
        <taxon>Endopterygota</taxon>
        <taxon>Lepidoptera</taxon>
        <taxon>Glossata</taxon>
        <taxon>Ditrysia</taxon>
        <taxon>Papilionoidea</taxon>
        <taxon>Nymphalidae</taxon>
        <taxon>Nymphalinae</taxon>
        <taxon>Euphydryas</taxon>
    </lineage>
</organism>
<feature type="region of interest" description="Disordered" evidence="1">
    <location>
        <begin position="176"/>
        <end position="201"/>
    </location>
</feature>